<dbReference type="GO" id="GO:0003677">
    <property type="term" value="F:DNA binding"/>
    <property type="evidence" value="ECO:0007669"/>
    <property type="project" value="UniProtKB-KW"/>
</dbReference>
<dbReference type="InterPro" id="IPR036388">
    <property type="entry name" value="WH-like_DNA-bd_sf"/>
</dbReference>
<evidence type="ECO:0000256" key="1">
    <source>
        <dbReference type="ARBA" id="ARBA00022553"/>
    </source>
</evidence>
<dbReference type="Gene3D" id="3.40.50.2300">
    <property type="match status" value="1"/>
</dbReference>
<evidence type="ECO:0000313" key="8">
    <source>
        <dbReference type="EMBL" id="WOE67531.1"/>
    </source>
</evidence>
<keyword evidence="1 3" id="KW-0597">Phosphoprotein</keyword>
<evidence type="ECO:0000259" key="4">
    <source>
        <dbReference type="PROSITE" id="PS50043"/>
    </source>
</evidence>
<dbReference type="Proteomes" id="UP001302667">
    <property type="component" value="Chromosome"/>
</dbReference>
<dbReference type="InterPro" id="IPR051015">
    <property type="entry name" value="EvgA-like"/>
</dbReference>
<reference evidence="8 9" key="3">
    <citation type="submission" date="2023-10" db="EMBL/GenBank/DDBJ databases">
        <title>Genome analysis of psychrotrophic aerobic bacterium Aeromonas allosaccharophila BIM B-1809 isolated from infected fish.</title>
        <authorList>
            <person name="Leanovich S.I."/>
            <person name="Sidarenka A.V."/>
            <person name="Akhremchuk A.E."/>
            <person name="Sikolenko M.A."/>
            <person name="Valentovich L.N."/>
        </authorList>
    </citation>
    <scope>NUCLEOTIDE SEQUENCE [LARGE SCALE GENOMIC DNA]</scope>
    <source>
        <strain evidence="8 9">BIM B-1809</strain>
    </source>
</reference>
<reference evidence="7" key="2">
    <citation type="submission" date="2023-02" db="EMBL/GenBank/DDBJ databases">
        <title>The sequence of Aeromonas allosaccharophila K520.</title>
        <authorList>
            <person name="Luo X."/>
        </authorList>
    </citation>
    <scope>NUCLEOTIDE SEQUENCE</scope>
    <source>
        <strain evidence="7">K520</strain>
    </source>
</reference>
<reference evidence="6" key="1">
    <citation type="submission" date="2020-12" db="EMBL/GenBank/DDBJ databases">
        <title>FDA dAtabase for Regulatory Grade micrObial Sequences (FDA-ARGOS): Supporting development and validation of Infectious Disease Dx tests.</title>
        <authorList>
            <person name="Sproer C."/>
            <person name="Gronow S."/>
            <person name="Severitt S."/>
            <person name="Schroder I."/>
            <person name="Tallon L."/>
            <person name="Sadzewicz L."/>
            <person name="Zhao X."/>
            <person name="Boylan J."/>
            <person name="Ott S."/>
            <person name="Bowen H."/>
            <person name="Vavikolanu K."/>
            <person name="Mehta A."/>
            <person name="Aluvathingal J."/>
            <person name="Nadendla S."/>
            <person name="Lowell S."/>
            <person name="Myers T."/>
            <person name="Yan Y."/>
            <person name="Sichtig H."/>
        </authorList>
    </citation>
    <scope>NUCLEOTIDE SEQUENCE [LARGE SCALE GENOMIC DNA]</scope>
    <source>
        <strain evidence="6">FDAARGOS_933</strain>
    </source>
</reference>
<evidence type="ECO:0000313" key="9">
    <source>
        <dbReference type="Proteomes" id="UP001302667"/>
    </source>
</evidence>
<dbReference type="GO" id="GO:0006355">
    <property type="term" value="P:regulation of DNA-templated transcription"/>
    <property type="evidence" value="ECO:0007669"/>
    <property type="project" value="InterPro"/>
</dbReference>
<name>A0A0T6UK77_9GAMM</name>
<dbReference type="PRINTS" id="PR00038">
    <property type="entry name" value="HTHLUXR"/>
</dbReference>
<feature type="modified residue" description="4-aspartylphosphate" evidence="3">
    <location>
        <position position="58"/>
    </location>
</feature>
<evidence type="ECO:0000259" key="5">
    <source>
        <dbReference type="PROSITE" id="PS50110"/>
    </source>
</evidence>
<proteinExistence type="predicted"/>
<accession>A0A0T6UK77</accession>
<dbReference type="EMBL" id="CP118988">
    <property type="protein sequence ID" value="WED75673.1"/>
    <property type="molecule type" value="Genomic_DNA"/>
</dbReference>
<evidence type="ECO:0000313" key="7">
    <source>
        <dbReference type="EMBL" id="WED75673.1"/>
    </source>
</evidence>
<keyword evidence="2" id="KW-0238">DNA-binding</keyword>
<dbReference type="Pfam" id="PF00196">
    <property type="entry name" value="GerE"/>
    <property type="match status" value="1"/>
</dbReference>
<dbReference type="SMART" id="SM00421">
    <property type="entry name" value="HTH_LUXR"/>
    <property type="match status" value="1"/>
</dbReference>
<evidence type="ECO:0000256" key="3">
    <source>
        <dbReference type="PROSITE-ProRule" id="PRU00169"/>
    </source>
</evidence>
<dbReference type="InterPro" id="IPR058245">
    <property type="entry name" value="NreC/VraR/RcsB-like_REC"/>
</dbReference>
<dbReference type="InterPro" id="IPR001789">
    <property type="entry name" value="Sig_transdc_resp-reg_receiver"/>
</dbReference>
<keyword evidence="9" id="KW-1185">Reference proteome</keyword>
<evidence type="ECO:0000313" key="6">
    <source>
        <dbReference type="EMBL" id="QPR54884.1"/>
    </source>
</evidence>
<dbReference type="PROSITE" id="PS50110">
    <property type="entry name" value="RESPONSE_REGULATORY"/>
    <property type="match status" value="1"/>
</dbReference>
<dbReference type="SMART" id="SM00448">
    <property type="entry name" value="REC"/>
    <property type="match status" value="1"/>
</dbReference>
<dbReference type="CDD" id="cd17535">
    <property type="entry name" value="REC_NarL-like"/>
    <property type="match status" value="1"/>
</dbReference>
<dbReference type="AlphaFoldDB" id="A0A0T6UK77"/>
<feature type="domain" description="HTH luxR-type" evidence="4">
    <location>
        <begin position="145"/>
        <end position="210"/>
    </location>
</feature>
<dbReference type="PANTHER" id="PTHR45566:SF1">
    <property type="entry name" value="HTH-TYPE TRANSCRIPTIONAL REGULATOR YHJB-RELATED"/>
    <property type="match status" value="1"/>
</dbReference>
<protein>
    <submittedName>
        <fullName evidence="6">Response regulator transcription factor</fullName>
    </submittedName>
</protein>
<dbReference type="Proteomes" id="UP000595101">
    <property type="component" value="Chromosome"/>
</dbReference>
<dbReference type="Proteomes" id="UP001213721">
    <property type="component" value="Chromosome"/>
</dbReference>
<dbReference type="PROSITE" id="PS50043">
    <property type="entry name" value="HTH_LUXR_2"/>
    <property type="match status" value="1"/>
</dbReference>
<dbReference type="KEGG" id="aall:I6G90_00075"/>
<evidence type="ECO:0000256" key="2">
    <source>
        <dbReference type="ARBA" id="ARBA00023125"/>
    </source>
</evidence>
<organism evidence="6">
    <name type="scientific">Aeromonas allosaccharophila</name>
    <dbReference type="NCBI Taxonomy" id="656"/>
    <lineage>
        <taxon>Bacteria</taxon>
        <taxon>Pseudomonadati</taxon>
        <taxon>Pseudomonadota</taxon>
        <taxon>Gammaproteobacteria</taxon>
        <taxon>Aeromonadales</taxon>
        <taxon>Aeromonadaceae</taxon>
        <taxon>Aeromonas</taxon>
    </lineage>
</organism>
<dbReference type="PROSITE" id="PS00622">
    <property type="entry name" value="HTH_LUXR_1"/>
    <property type="match status" value="1"/>
</dbReference>
<sequence>MDSQFTIVIADDHPLFRGALYQAVHMAINDAQLLEADSIDSLTSLLGEHPEVDLLLLDLKMPGANGFEGLAHLRGQYPDLPIVVVSASEDAAIIQQVLRLGALGFIPKSVPMKELVNALNTVIGGDNWVPEGISLHPESEDGPDFASKLASLTPQQYKVLIMLRDGSLNKQIAWELNVSEATIKAHITAIFRKLGVKNRTQAVIALQQLDIRES</sequence>
<gene>
    <name evidence="6" type="ORF">I6G90_00075</name>
    <name evidence="7" type="ORF">PYU98_17380</name>
    <name evidence="8" type="ORF">RY972_05485</name>
</gene>
<dbReference type="EMBL" id="CP065745">
    <property type="protein sequence ID" value="QPR54884.1"/>
    <property type="molecule type" value="Genomic_DNA"/>
</dbReference>
<dbReference type="InterPro" id="IPR016032">
    <property type="entry name" value="Sig_transdc_resp-reg_C-effctor"/>
</dbReference>
<dbReference type="InterPro" id="IPR011006">
    <property type="entry name" value="CheY-like_superfamily"/>
</dbReference>
<dbReference type="RefSeq" id="WP_042058575.1">
    <property type="nucleotide sequence ID" value="NZ_CAWMDO010000019.1"/>
</dbReference>
<dbReference type="CDD" id="cd06170">
    <property type="entry name" value="LuxR_C_like"/>
    <property type="match status" value="1"/>
</dbReference>
<dbReference type="GeneID" id="60783955"/>
<dbReference type="Gene3D" id="1.10.10.10">
    <property type="entry name" value="Winged helix-like DNA-binding domain superfamily/Winged helix DNA-binding domain"/>
    <property type="match status" value="1"/>
</dbReference>
<dbReference type="EMBL" id="CP136584">
    <property type="protein sequence ID" value="WOE67531.1"/>
    <property type="molecule type" value="Genomic_DNA"/>
</dbReference>
<dbReference type="SUPFAM" id="SSF52172">
    <property type="entry name" value="CheY-like"/>
    <property type="match status" value="1"/>
</dbReference>
<dbReference type="SUPFAM" id="SSF46894">
    <property type="entry name" value="C-terminal effector domain of the bipartite response regulators"/>
    <property type="match status" value="1"/>
</dbReference>
<dbReference type="Pfam" id="PF00072">
    <property type="entry name" value="Response_reg"/>
    <property type="match status" value="1"/>
</dbReference>
<dbReference type="PANTHER" id="PTHR45566">
    <property type="entry name" value="HTH-TYPE TRANSCRIPTIONAL REGULATOR YHJB-RELATED"/>
    <property type="match status" value="1"/>
</dbReference>
<feature type="domain" description="Response regulatory" evidence="5">
    <location>
        <begin position="6"/>
        <end position="123"/>
    </location>
</feature>
<dbReference type="InterPro" id="IPR000792">
    <property type="entry name" value="Tscrpt_reg_LuxR_C"/>
</dbReference>
<dbReference type="GO" id="GO:0000160">
    <property type="term" value="P:phosphorelay signal transduction system"/>
    <property type="evidence" value="ECO:0007669"/>
    <property type="project" value="InterPro"/>
</dbReference>